<evidence type="ECO:0000256" key="1">
    <source>
        <dbReference type="SAM" id="MobiDB-lite"/>
    </source>
</evidence>
<feature type="region of interest" description="Disordered" evidence="1">
    <location>
        <begin position="681"/>
        <end position="729"/>
    </location>
</feature>
<feature type="region of interest" description="Disordered" evidence="1">
    <location>
        <begin position="249"/>
        <end position="317"/>
    </location>
</feature>
<gene>
    <name evidence="2" type="ORF">EJ05DRAFT_495880</name>
</gene>
<dbReference type="AlphaFoldDB" id="A0A6A6WLZ3"/>
<feature type="compositionally biased region" description="Acidic residues" evidence="1">
    <location>
        <begin position="813"/>
        <end position="826"/>
    </location>
</feature>
<evidence type="ECO:0000313" key="3">
    <source>
        <dbReference type="Proteomes" id="UP000799437"/>
    </source>
</evidence>
<feature type="region of interest" description="Disordered" evidence="1">
    <location>
        <begin position="38"/>
        <end position="92"/>
    </location>
</feature>
<sequence>MPSPLSPELRGQSLPQISQSETTAQMTLADSETYFSSSIGQNPALKRNSMMRQKSNLSIDSRDSDISIPSGRKSALSMESRDSEKSTVRPSRRKSVMAIVLGLRDTEAREFRSLSETKPEENNLEVVSEFPQIVVADVNDTDTSQEYDLMTPTVGFQNPFWEDPISKSHLAPDKNMLAPIPSQVSLGSVGTTASSASSIVRGIRHVLPQFSATETPPKPRRRSTFERVKRELFPQLPSKPVLAAKRHKATSPSGMSRSQHIRQVNHEAELCKSEKISTEDRPSDEELRLRNEIMGSSPFNDNLNVAEEQNKGDSPEQKHTFVIPIPEAALPTEASTATKMSESKLRWPMKIDLSELKPITFGLVPTPTKPQPPSNLSLQMPALESISETPQIIFDSGLFTPAGFSDKTQSQHLRSVSRDSMRHTRRRKPTPNSEESSLIGSPTPLSAVQPKSGHRPTVKAWLPMMSPQRGVKRPQSSESLFPKSASPLPLASFHNAGRPVRRSSVSAGATVSMLKPPGIERRSSTSTPSMNPKKAWNVSSPEQCDNTQASSNPFSHIWKPYLPERRCSTSAPSLDTKAVWDVSKAGLSDNTQVSSDQCAQTWKPHVPEAHSGKSTTSIETKVSTASLKSKSKLQPIPDNDGADGLEEALTRQEHKVDVPGVLMRSKSNTRPQLPLKLWRAFGSSQQRTRPDSEATSPATKVSIEPGDATDIRSSLGTGRRKTSYFSMERSRSEAQTAKVSLAAQKNLATKSKVMSQYLGDRYPAESTSHWNSDDLLMSQDEIPRKSGEVRPLLPARSVPKDGVHWFRVRLDSKEDDDEEGMEEEDSTGPMRQHEWDLPEHLPGSPLCPLSPKHKSGGKGYCPMHSRRKTHII</sequence>
<reference evidence="2" key="1">
    <citation type="journal article" date="2020" name="Stud. Mycol.">
        <title>101 Dothideomycetes genomes: a test case for predicting lifestyles and emergence of pathogens.</title>
        <authorList>
            <person name="Haridas S."/>
            <person name="Albert R."/>
            <person name="Binder M."/>
            <person name="Bloem J."/>
            <person name="Labutti K."/>
            <person name="Salamov A."/>
            <person name="Andreopoulos B."/>
            <person name="Baker S."/>
            <person name="Barry K."/>
            <person name="Bills G."/>
            <person name="Bluhm B."/>
            <person name="Cannon C."/>
            <person name="Castanera R."/>
            <person name="Culley D."/>
            <person name="Daum C."/>
            <person name="Ezra D."/>
            <person name="Gonzalez J."/>
            <person name="Henrissat B."/>
            <person name="Kuo A."/>
            <person name="Liang C."/>
            <person name="Lipzen A."/>
            <person name="Lutzoni F."/>
            <person name="Magnuson J."/>
            <person name="Mondo S."/>
            <person name="Nolan M."/>
            <person name="Ohm R."/>
            <person name="Pangilinan J."/>
            <person name="Park H.-J."/>
            <person name="Ramirez L."/>
            <person name="Alfaro M."/>
            <person name="Sun H."/>
            <person name="Tritt A."/>
            <person name="Yoshinaga Y."/>
            <person name="Zwiers L.-H."/>
            <person name="Turgeon B."/>
            <person name="Goodwin S."/>
            <person name="Spatafora J."/>
            <person name="Crous P."/>
            <person name="Grigoriev I."/>
        </authorList>
    </citation>
    <scope>NUCLEOTIDE SEQUENCE</scope>
    <source>
        <strain evidence="2">CBS 121739</strain>
    </source>
</reference>
<feature type="region of interest" description="Disordered" evidence="1">
    <location>
        <begin position="811"/>
        <end position="872"/>
    </location>
</feature>
<dbReference type="GeneID" id="54487357"/>
<keyword evidence="3" id="KW-1185">Reference proteome</keyword>
<organism evidence="2 3">
    <name type="scientific">Pseudovirgaria hyperparasitica</name>
    <dbReference type="NCBI Taxonomy" id="470096"/>
    <lineage>
        <taxon>Eukaryota</taxon>
        <taxon>Fungi</taxon>
        <taxon>Dikarya</taxon>
        <taxon>Ascomycota</taxon>
        <taxon>Pezizomycotina</taxon>
        <taxon>Dothideomycetes</taxon>
        <taxon>Dothideomycetes incertae sedis</taxon>
        <taxon>Acrospermales</taxon>
        <taxon>Acrospermaceae</taxon>
        <taxon>Pseudovirgaria</taxon>
    </lineage>
</organism>
<feature type="compositionally biased region" description="Polar residues" evidence="1">
    <location>
        <begin position="13"/>
        <end position="24"/>
    </location>
</feature>
<feature type="region of interest" description="Disordered" evidence="1">
    <location>
        <begin position="404"/>
        <end position="455"/>
    </location>
</feature>
<feature type="compositionally biased region" description="Polar residues" evidence="1">
    <location>
        <begin position="250"/>
        <end position="262"/>
    </location>
</feature>
<dbReference type="Proteomes" id="UP000799437">
    <property type="component" value="Unassembled WGS sequence"/>
</dbReference>
<feature type="region of interest" description="Disordered" evidence="1">
    <location>
        <begin position="1"/>
        <end position="24"/>
    </location>
</feature>
<name>A0A6A6WLZ3_9PEZI</name>
<feature type="compositionally biased region" description="Polar residues" evidence="1">
    <location>
        <begin position="430"/>
        <end position="446"/>
    </location>
</feature>
<proteinExistence type="predicted"/>
<accession>A0A6A6WLZ3</accession>
<feature type="compositionally biased region" description="Polar residues" evidence="1">
    <location>
        <begin position="537"/>
        <end position="550"/>
    </location>
</feature>
<protein>
    <submittedName>
        <fullName evidence="2">Uncharacterized protein</fullName>
    </submittedName>
</protein>
<dbReference type="OrthoDB" id="3648773at2759"/>
<feature type="compositionally biased region" description="Basic and acidic residues" evidence="1">
    <location>
        <begin position="308"/>
        <end position="317"/>
    </location>
</feature>
<evidence type="ECO:0000313" key="2">
    <source>
        <dbReference type="EMBL" id="KAF2763039.1"/>
    </source>
</evidence>
<dbReference type="RefSeq" id="XP_033605490.1">
    <property type="nucleotide sequence ID" value="XM_033746303.1"/>
</dbReference>
<feature type="compositionally biased region" description="Polar residues" evidence="1">
    <location>
        <begin position="682"/>
        <end position="699"/>
    </location>
</feature>
<dbReference type="EMBL" id="ML996565">
    <property type="protein sequence ID" value="KAF2763039.1"/>
    <property type="molecule type" value="Genomic_DNA"/>
</dbReference>
<feature type="region of interest" description="Disordered" evidence="1">
    <location>
        <begin position="492"/>
        <end position="550"/>
    </location>
</feature>
<feature type="compositionally biased region" description="Basic and acidic residues" evidence="1">
    <location>
        <begin position="264"/>
        <end position="291"/>
    </location>
</feature>